<organism evidence="2 3">
    <name type="scientific">Angiostrongylus cantonensis</name>
    <name type="common">Rat lungworm</name>
    <dbReference type="NCBI Taxonomy" id="6313"/>
    <lineage>
        <taxon>Eukaryota</taxon>
        <taxon>Metazoa</taxon>
        <taxon>Ecdysozoa</taxon>
        <taxon>Nematoda</taxon>
        <taxon>Chromadorea</taxon>
        <taxon>Rhabditida</taxon>
        <taxon>Rhabditina</taxon>
        <taxon>Rhabditomorpha</taxon>
        <taxon>Strongyloidea</taxon>
        <taxon>Metastrongylidae</taxon>
        <taxon>Angiostrongylus</taxon>
    </lineage>
</organism>
<dbReference type="Proteomes" id="UP000035642">
    <property type="component" value="Unassembled WGS sequence"/>
</dbReference>
<dbReference type="GO" id="GO:0006152">
    <property type="term" value="P:purine nucleoside catabolic process"/>
    <property type="evidence" value="ECO:0007669"/>
    <property type="project" value="TreeGrafter"/>
</dbReference>
<dbReference type="Pfam" id="PF00383">
    <property type="entry name" value="dCMP_cyt_deam_1"/>
    <property type="match status" value="1"/>
</dbReference>
<evidence type="ECO:0000259" key="1">
    <source>
        <dbReference type="PROSITE" id="PS51747"/>
    </source>
</evidence>
<keyword evidence="2" id="KW-1185">Reference proteome</keyword>
<accession>A0A0K0DRT4</accession>
<dbReference type="STRING" id="6313.A0A0K0DRT4"/>
<dbReference type="InterPro" id="IPR002125">
    <property type="entry name" value="CMP_dCMP_dom"/>
</dbReference>
<dbReference type="InterPro" id="IPR016193">
    <property type="entry name" value="Cytidine_deaminase-like"/>
</dbReference>
<dbReference type="Gene3D" id="3.40.140.10">
    <property type="entry name" value="Cytidine Deaminase, domain 2"/>
    <property type="match status" value="1"/>
</dbReference>
<dbReference type="PANTHER" id="PTHR11079">
    <property type="entry name" value="CYTOSINE DEAMINASE FAMILY MEMBER"/>
    <property type="match status" value="1"/>
</dbReference>
<feature type="domain" description="CMP/dCMP-type deaminase" evidence="1">
    <location>
        <begin position="1"/>
        <end position="85"/>
    </location>
</feature>
<dbReference type="WBParaSite" id="ACAC_0001447301-mRNA-1">
    <property type="protein sequence ID" value="ACAC_0001447301-mRNA-1"/>
    <property type="gene ID" value="ACAC_0001447301"/>
</dbReference>
<name>A0A0K0DRT4_ANGCA</name>
<sequence>MKIAVREACDGVESGDGGPFGAVIVRDGIVIATGHNMVLVTNDPTMHAEMVAIRNACKKIGTSMNQLTNPFTPQTSFKPLHWLQQ</sequence>
<dbReference type="GO" id="GO:0047974">
    <property type="term" value="F:guanosine deaminase activity"/>
    <property type="evidence" value="ECO:0007669"/>
    <property type="project" value="TreeGrafter"/>
</dbReference>
<proteinExistence type="predicted"/>
<dbReference type="AlphaFoldDB" id="A0A0K0DRT4"/>
<dbReference type="PANTHER" id="PTHR11079:SF161">
    <property type="entry name" value="CMP_DCMP-TYPE DEAMINASE DOMAIN-CONTAINING PROTEIN"/>
    <property type="match status" value="1"/>
</dbReference>
<evidence type="ECO:0000313" key="2">
    <source>
        <dbReference type="Proteomes" id="UP000035642"/>
    </source>
</evidence>
<evidence type="ECO:0000313" key="3">
    <source>
        <dbReference type="WBParaSite" id="ACAC_0001447301-mRNA-1"/>
    </source>
</evidence>
<dbReference type="PROSITE" id="PS51747">
    <property type="entry name" value="CYT_DCMP_DEAMINASES_2"/>
    <property type="match status" value="1"/>
</dbReference>
<reference evidence="3" key="2">
    <citation type="submission" date="2017-02" db="UniProtKB">
        <authorList>
            <consortium name="WormBaseParasite"/>
        </authorList>
    </citation>
    <scope>IDENTIFICATION</scope>
</reference>
<dbReference type="CDD" id="cd01285">
    <property type="entry name" value="nucleoside_deaminase"/>
    <property type="match status" value="1"/>
</dbReference>
<protein>
    <submittedName>
        <fullName evidence="3">CMP/dCMP-type deaminase domain-containing protein</fullName>
    </submittedName>
</protein>
<reference evidence="2" key="1">
    <citation type="submission" date="2012-09" db="EMBL/GenBank/DDBJ databases">
        <authorList>
            <person name="Martin A.A."/>
        </authorList>
    </citation>
    <scope>NUCLEOTIDE SEQUENCE</scope>
</reference>
<dbReference type="SUPFAM" id="SSF53927">
    <property type="entry name" value="Cytidine deaminase-like"/>
    <property type="match status" value="1"/>
</dbReference>